<dbReference type="SUPFAM" id="SSF53335">
    <property type="entry name" value="S-adenosyl-L-methionine-dependent methyltransferases"/>
    <property type="match status" value="1"/>
</dbReference>
<comment type="function">
    <text evidence="6">Specifically methylates the N7 position of a guanine in 16S rRNA.</text>
</comment>
<keyword evidence="4 6" id="KW-0808">Transferase</keyword>
<name>A0A6H9XFE7_9CORY</name>
<keyword evidence="1 6" id="KW-0963">Cytoplasm</keyword>
<evidence type="ECO:0000256" key="5">
    <source>
        <dbReference type="ARBA" id="ARBA00022691"/>
    </source>
</evidence>
<feature type="binding site" evidence="6">
    <location>
        <position position="70"/>
    </location>
    <ligand>
        <name>S-adenosyl-L-methionine</name>
        <dbReference type="ChEBI" id="CHEBI:59789"/>
    </ligand>
</feature>
<dbReference type="GO" id="GO:0005829">
    <property type="term" value="C:cytosol"/>
    <property type="evidence" value="ECO:0007669"/>
    <property type="project" value="TreeGrafter"/>
</dbReference>
<feature type="binding site" evidence="6">
    <location>
        <begin position="116"/>
        <end position="117"/>
    </location>
    <ligand>
        <name>S-adenosyl-L-methionine</name>
        <dbReference type="ChEBI" id="CHEBI:59789"/>
    </ligand>
</feature>
<evidence type="ECO:0000313" key="7">
    <source>
        <dbReference type="EMBL" id="SPW24468.1"/>
    </source>
</evidence>
<dbReference type="GeneID" id="84574715"/>
<evidence type="ECO:0000256" key="4">
    <source>
        <dbReference type="ARBA" id="ARBA00022679"/>
    </source>
</evidence>
<comment type="subcellular location">
    <subcellularLocation>
        <location evidence="6">Cytoplasm</location>
    </subcellularLocation>
</comment>
<keyword evidence="3 6" id="KW-0489">Methyltransferase</keyword>
<comment type="similarity">
    <text evidence="6">Belongs to the methyltransferase superfamily. RNA methyltransferase RsmG family.</text>
</comment>
<dbReference type="PANTHER" id="PTHR31760">
    <property type="entry name" value="S-ADENOSYL-L-METHIONINE-DEPENDENT METHYLTRANSFERASES SUPERFAMILY PROTEIN"/>
    <property type="match status" value="1"/>
</dbReference>
<sequence>MTHAARIFGDNLARAERYHDLLATTGAIRGFIGPRETPKLWDRHILNCAVLGEAIATGLTVADIGSGAGLPGIPLAIARPDLTIYLVEPLLKRSTFLTEVVRELGLENVTVIRGRAEEREVKVTLGLVDVVTSRAVAPLGKLAGWSLPLVKPGGHMLAMKGASVYDELARDRVEIRKAGGGTATIFTVGNDLPEPTTVIDIPKKR</sequence>
<evidence type="ECO:0000256" key="3">
    <source>
        <dbReference type="ARBA" id="ARBA00022603"/>
    </source>
</evidence>
<evidence type="ECO:0000256" key="6">
    <source>
        <dbReference type="HAMAP-Rule" id="MF_00074"/>
    </source>
</evidence>
<reference evidence="7 8" key="1">
    <citation type="submission" date="2018-06" db="EMBL/GenBank/DDBJ databases">
        <authorList>
            <consortium name="Pathogen Informatics"/>
            <person name="Doyle S."/>
        </authorList>
    </citation>
    <scope>NUCLEOTIDE SEQUENCE [LARGE SCALE GENOMIC DNA]</scope>
    <source>
        <strain evidence="7 8">NCTC10254</strain>
    </source>
</reference>
<dbReference type="AlphaFoldDB" id="A0A6H9XFE7"/>
<dbReference type="InterPro" id="IPR003682">
    <property type="entry name" value="rRNA_ssu_MeTfrase_G"/>
</dbReference>
<dbReference type="Gene3D" id="3.40.50.150">
    <property type="entry name" value="Vaccinia Virus protein VP39"/>
    <property type="match status" value="1"/>
</dbReference>
<dbReference type="PIRSF" id="PIRSF003078">
    <property type="entry name" value="GidB"/>
    <property type="match status" value="1"/>
</dbReference>
<organism evidence="7 8">
    <name type="scientific">Corynebacterium matruchotii</name>
    <dbReference type="NCBI Taxonomy" id="43768"/>
    <lineage>
        <taxon>Bacteria</taxon>
        <taxon>Bacillati</taxon>
        <taxon>Actinomycetota</taxon>
        <taxon>Actinomycetes</taxon>
        <taxon>Mycobacteriales</taxon>
        <taxon>Corynebacteriaceae</taxon>
        <taxon>Corynebacterium</taxon>
    </lineage>
</organism>
<evidence type="ECO:0000256" key="1">
    <source>
        <dbReference type="ARBA" id="ARBA00022490"/>
    </source>
</evidence>
<protein>
    <recommendedName>
        <fullName evidence="6">Ribosomal RNA small subunit methyltransferase G</fullName>
        <ecNumber evidence="6">2.1.1.-</ecNumber>
    </recommendedName>
    <alternativeName>
        <fullName evidence="6">16S rRNA 7-methylguanosine methyltransferase</fullName>
        <shortName evidence="6">16S rRNA m7G methyltransferase</shortName>
    </alternativeName>
</protein>
<dbReference type="EMBL" id="UARK01000001">
    <property type="protein sequence ID" value="SPW24468.1"/>
    <property type="molecule type" value="Genomic_DNA"/>
</dbReference>
<feature type="binding site" evidence="6">
    <location>
        <position position="134"/>
    </location>
    <ligand>
        <name>S-adenosyl-L-methionine</name>
        <dbReference type="ChEBI" id="CHEBI:59789"/>
    </ligand>
</feature>
<dbReference type="CDD" id="cd02440">
    <property type="entry name" value="AdoMet_MTases"/>
    <property type="match status" value="1"/>
</dbReference>
<dbReference type="NCBIfam" id="TIGR00138">
    <property type="entry name" value="rsmG_gidB"/>
    <property type="match status" value="1"/>
</dbReference>
<dbReference type="Proteomes" id="UP000249886">
    <property type="component" value="Unassembled WGS sequence"/>
</dbReference>
<dbReference type="GO" id="GO:0070043">
    <property type="term" value="F:rRNA (guanine-N7-)-methyltransferase activity"/>
    <property type="evidence" value="ECO:0007669"/>
    <property type="project" value="UniProtKB-UniRule"/>
</dbReference>
<keyword evidence="2 6" id="KW-0698">rRNA processing</keyword>
<dbReference type="RefSeq" id="WP_005526803.1">
    <property type="nucleotide sequence ID" value="NZ_CP050134.2"/>
</dbReference>
<keyword evidence="5 6" id="KW-0949">S-adenosyl-L-methionine</keyword>
<evidence type="ECO:0000256" key="2">
    <source>
        <dbReference type="ARBA" id="ARBA00022552"/>
    </source>
</evidence>
<dbReference type="HAMAP" id="MF_00074">
    <property type="entry name" value="16SrRNA_methyltr_G"/>
    <property type="match status" value="1"/>
</dbReference>
<gene>
    <name evidence="7" type="primary">gidB</name>
    <name evidence="6" type="synonym">rsmG</name>
    <name evidence="7" type="ORF">NCTC10254_00849</name>
</gene>
<proteinExistence type="inferred from homology"/>
<feature type="binding site" evidence="6">
    <location>
        <position position="65"/>
    </location>
    <ligand>
        <name>S-adenosyl-L-methionine</name>
        <dbReference type="ChEBI" id="CHEBI:59789"/>
    </ligand>
</feature>
<comment type="caution">
    <text evidence="7">The sequence shown here is derived from an EMBL/GenBank/DDBJ whole genome shotgun (WGS) entry which is preliminary data.</text>
</comment>
<comment type="caution">
    <text evidence="6">Lacks conserved residue(s) required for the propagation of feature annotation.</text>
</comment>
<evidence type="ECO:0000313" key="8">
    <source>
        <dbReference type="Proteomes" id="UP000249886"/>
    </source>
</evidence>
<accession>A0A6H9XFE7</accession>
<dbReference type="Pfam" id="PF02527">
    <property type="entry name" value="GidB"/>
    <property type="match status" value="1"/>
</dbReference>
<dbReference type="InterPro" id="IPR029063">
    <property type="entry name" value="SAM-dependent_MTases_sf"/>
</dbReference>
<dbReference type="PANTHER" id="PTHR31760:SF0">
    <property type="entry name" value="S-ADENOSYL-L-METHIONINE-DEPENDENT METHYLTRANSFERASES SUPERFAMILY PROTEIN"/>
    <property type="match status" value="1"/>
</dbReference>
<dbReference type="EC" id="2.1.1.-" evidence="6"/>